<dbReference type="AlphaFoldDB" id="A0A4R6RAP9"/>
<dbReference type="InterPro" id="IPR025714">
    <property type="entry name" value="Methyltranfer_dom"/>
</dbReference>
<protein>
    <submittedName>
        <fullName evidence="3">Methyltransferase family protein</fullName>
    </submittedName>
</protein>
<dbReference type="Pfam" id="PF13679">
    <property type="entry name" value="Methyltransf_32"/>
    <property type="match status" value="1"/>
</dbReference>
<feature type="compositionally biased region" description="Low complexity" evidence="1">
    <location>
        <begin position="172"/>
        <end position="191"/>
    </location>
</feature>
<gene>
    <name evidence="3" type="ORF">EV672_105182</name>
</gene>
<dbReference type="GO" id="GO:0008168">
    <property type="term" value="F:methyltransferase activity"/>
    <property type="evidence" value="ECO:0007669"/>
    <property type="project" value="UniProtKB-KW"/>
</dbReference>
<dbReference type="PANTHER" id="PTHR13369:SF3">
    <property type="entry name" value="METHYLTRANSFERASE DOMAIN-CONTAINING PROTEIN"/>
    <property type="match status" value="1"/>
</dbReference>
<proteinExistence type="predicted"/>
<dbReference type="SUPFAM" id="SSF53335">
    <property type="entry name" value="S-adenosyl-L-methionine-dependent methyltransferases"/>
    <property type="match status" value="1"/>
</dbReference>
<reference evidence="3 4" key="1">
    <citation type="submission" date="2019-03" db="EMBL/GenBank/DDBJ databases">
        <title>Genomic Encyclopedia of Type Strains, Phase IV (KMG-IV): sequencing the most valuable type-strain genomes for metagenomic binning, comparative biology and taxonomic classification.</title>
        <authorList>
            <person name="Goeker M."/>
        </authorList>
    </citation>
    <scope>NUCLEOTIDE SEQUENCE [LARGE SCALE GENOMIC DNA]</scope>
    <source>
        <strain evidence="3 4">DSM 11901</strain>
    </source>
</reference>
<dbReference type="GO" id="GO:0005737">
    <property type="term" value="C:cytoplasm"/>
    <property type="evidence" value="ECO:0007669"/>
    <property type="project" value="TreeGrafter"/>
</dbReference>
<feature type="region of interest" description="Disordered" evidence="1">
    <location>
        <begin position="1"/>
        <end position="30"/>
    </location>
</feature>
<evidence type="ECO:0000256" key="1">
    <source>
        <dbReference type="SAM" id="MobiDB-lite"/>
    </source>
</evidence>
<dbReference type="Gene3D" id="3.40.50.150">
    <property type="entry name" value="Vaccinia Virus protein VP39"/>
    <property type="match status" value="1"/>
</dbReference>
<feature type="domain" description="Methyltransferase" evidence="2">
    <location>
        <begin position="225"/>
        <end position="366"/>
    </location>
</feature>
<evidence type="ECO:0000313" key="4">
    <source>
        <dbReference type="Proteomes" id="UP000294593"/>
    </source>
</evidence>
<evidence type="ECO:0000313" key="3">
    <source>
        <dbReference type="EMBL" id="TDP82995.1"/>
    </source>
</evidence>
<keyword evidence="3" id="KW-0489">Methyltransferase</keyword>
<dbReference type="Proteomes" id="UP000294593">
    <property type="component" value="Unassembled WGS sequence"/>
</dbReference>
<keyword evidence="4" id="KW-1185">Reference proteome</keyword>
<dbReference type="PANTHER" id="PTHR13369">
    <property type="match status" value="1"/>
</dbReference>
<evidence type="ECO:0000259" key="2">
    <source>
        <dbReference type="Pfam" id="PF13679"/>
    </source>
</evidence>
<comment type="caution">
    <text evidence="3">The sequence shown here is derived from an EMBL/GenBank/DDBJ whole genome shotgun (WGS) entry which is preliminary data.</text>
</comment>
<feature type="compositionally biased region" description="Polar residues" evidence="1">
    <location>
        <begin position="159"/>
        <end position="171"/>
    </location>
</feature>
<dbReference type="EMBL" id="SNXW01000005">
    <property type="protein sequence ID" value="TDP82995.1"/>
    <property type="molecule type" value="Genomic_DNA"/>
</dbReference>
<keyword evidence="3" id="KW-0808">Transferase</keyword>
<sequence>MAAPFERTTMPDPLPARQPASELARSPDADTAQANAAPLARFGALLREAADAGRLVQLMLVAYQGGVADIEALGQQLQRVIARPVTLRGQPHLSLVLRFPTKDITKNLTLDEAWHHLGLWLRDGAFRNAHLFTPTEEVQLAFSKKGKATVRVGKLSNAKPTAQTGAQTVSQPVAHGAAPAEASAPPAVSGAHNRDKHRLLELSRPFLRELGVTDARGQLVPAMSRKWKQINKFVEVFAAALARSPLAQPPRDQQPIHVVDFGSGKGYLTFAIHDWLRHTLQREAVVTGVELREDLVQLCRGVIGKLHLDGMAYEQGDVRDHHPAQLNVMIALHACDIATDHAIHLGIRAGADIILCSPCCHKEVRPQLLNPHPLRPILQHGIHQAQEAEMLTDGLRALLLDAAGYDTQVFEFISLEHTNKNKMILAVKRAEAGSADAVVAQIRDIKAFYGIQAQCLEQLLRADGLLPA</sequence>
<dbReference type="InterPro" id="IPR029063">
    <property type="entry name" value="SAM-dependent_MTases_sf"/>
</dbReference>
<name>A0A4R6RAP9_9BURK</name>
<dbReference type="GO" id="GO:0032259">
    <property type="term" value="P:methylation"/>
    <property type="evidence" value="ECO:0007669"/>
    <property type="project" value="UniProtKB-KW"/>
</dbReference>
<feature type="region of interest" description="Disordered" evidence="1">
    <location>
        <begin position="159"/>
        <end position="194"/>
    </location>
</feature>
<accession>A0A4R6RAP9</accession>
<organism evidence="3 4">
    <name type="scientific">Aquabacterium commune</name>
    <dbReference type="NCBI Taxonomy" id="70586"/>
    <lineage>
        <taxon>Bacteria</taxon>
        <taxon>Pseudomonadati</taxon>
        <taxon>Pseudomonadota</taxon>
        <taxon>Betaproteobacteria</taxon>
        <taxon>Burkholderiales</taxon>
        <taxon>Aquabacterium</taxon>
    </lineage>
</organism>